<dbReference type="Proteomes" id="UP000235786">
    <property type="component" value="Unassembled WGS sequence"/>
</dbReference>
<dbReference type="OrthoDB" id="5311240at2759"/>
<organism evidence="1 2">
    <name type="scientific">Hyaloscypha variabilis (strain UAMH 11265 / GT02V1 / F)</name>
    <name type="common">Meliniomyces variabilis</name>
    <dbReference type="NCBI Taxonomy" id="1149755"/>
    <lineage>
        <taxon>Eukaryota</taxon>
        <taxon>Fungi</taxon>
        <taxon>Dikarya</taxon>
        <taxon>Ascomycota</taxon>
        <taxon>Pezizomycotina</taxon>
        <taxon>Leotiomycetes</taxon>
        <taxon>Helotiales</taxon>
        <taxon>Hyaloscyphaceae</taxon>
        <taxon>Hyaloscypha</taxon>
        <taxon>Hyaloscypha variabilis</taxon>
    </lineage>
</organism>
<accession>A0A2J6S2A1</accession>
<dbReference type="EMBL" id="KZ613940">
    <property type="protein sequence ID" value="PMD44875.1"/>
    <property type="molecule type" value="Genomic_DNA"/>
</dbReference>
<dbReference type="AlphaFoldDB" id="A0A2J6S2A1"/>
<name>A0A2J6S2A1_HYAVF</name>
<keyword evidence="2" id="KW-1185">Reference proteome</keyword>
<gene>
    <name evidence="1" type="ORF">L207DRAFT_629422</name>
</gene>
<sequence>MSTLTPQWNLDRTTNDLIGISRGILEAATSDNVQVLALIACESFGTNIAMSQESCHKAYLLCSRSHESTVISFLKAKIGYRDGDCGWQLSQSHAGVRFLGLAACFSTLDSWNAAVILHNLLYLTAADKKLVPTTQHLKQLMMAVEDRLAKSGFSESALGWATILSKEMETQAGIEGPQLSMQQKKFTMAAPNKAIVELTQAMSCLARVGEETRRIEITTTSDNAAWFIAFVKWCLGAPPTIVSYNGRTLAENASQVIIRLIESTGKSHEVRIDLHEYTGNIKNLVRDVSSNSEFKGLVRVGVYGQAMLRQLFGPADDLRHRACVQALPYACGQVRQNLVVRREWSIGNISTVNLDQWGSPDTTATKGQVFASFEKIGQILHDYLGHSPDEPNPPLTELSSGMIIADLPLMSLVKSRMFQDCPCRSCQNTTTKAITSCKFDAFLFDVSYCVADILALSLLNPVDPDGVQVYFGSYTRGQFSSCIQSILSGKDKGLVCSISDIIEPAVKILGHELSDKYTWVMSSRYDQTVYPRLFSTQTIQSEEILTLECVPGSLIWGDKRYSSAVVGPKYRSWDFEDEDSDSESATGVMLYEQTKLGDGEALHPKDSFSGYEMKWQLDPREANIEVALSLRKFSTLPERNPRYALESAAESLYVNCTHDRMASFTPRNSNIYITQPPDPRPHSSDRDSIAVVHTDRNEQIRLFTLASGRPGVIRMDSCLECCVKYCHLSSLRFVLC</sequence>
<reference evidence="1 2" key="1">
    <citation type="submission" date="2016-04" db="EMBL/GenBank/DDBJ databases">
        <title>A degradative enzymes factory behind the ericoid mycorrhizal symbiosis.</title>
        <authorList>
            <consortium name="DOE Joint Genome Institute"/>
            <person name="Martino E."/>
            <person name="Morin E."/>
            <person name="Grelet G."/>
            <person name="Kuo A."/>
            <person name="Kohler A."/>
            <person name="Daghino S."/>
            <person name="Barry K."/>
            <person name="Choi C."/>
            <person name="Cichocki N."/>
            <person name="Clum A."/>
            <person name="Copeland A."/>
            <person name="Hainaut M."/>
            <person name="Haridas S."/>
            <person name="Labutti K."/>
            <person name="Lindquist E."/>
            <person name="Lipzen A."/>
            <person name="Khouja H.-R."/>
            <person name="Murat C."/>
            <person name="Ohm R."/>
            <person name="Olson A."/>
            <person name="Spatafora J."/>
            <person name="Veneault-Fourrey C."/>
            <person name="Henrissat B."/>
            <person name="Grigoriev I."/>
            <person name="Martin F."/>
            <person name="Perotto S."/>
        </authorList>
    </citation>
    <scope>NUCLEOTIDE SEQUENCE [LARGE SCALE GENOMIC DNA]</scope>
    <source>
        <strain evidence="1 2">F</strain>
    </source>
</reference>
<evidence type="ECO:0000313" key="2">
    <source>
        <dbReference type="Proteomes" id="UP000235786"/>
    </source>
</evidence>
<proteinExistence type="predicted"/>
<protein>
    <submittedName>
        <fullName evidence="1">Uncharacterized protein</fullName>
    </submittedName>
</protein>
<evidence type="ECO:0000313" key="1">
    <source>
        <dbReference type="EMBL" id="PMD44875.1"/>
    </source>
</evidence>